<dbReference type="Proteomes" id="UP000520156">
    <property type="component" value="Unassembled WGS sequence"/>
</dbReference>
<dbReference type="InterPro" id="IPR027417">
    <property type="entry name" value="P-loop_NTPase"/>
</dbReference>
<protein>
    <submittedName>
        <fullName evidence="1">Uncharacterized protein</fullName>
    </submittedName>
</protein>
<evidence type="ECO:0000313" key="1">
    <source>
        <dbReference type="EMBL" id="MBC2650490.1"/>
    </source>
</evidence>
<reference evidence="1 2" key="1">
    <citation type="submission" date="2020-08" db="EMBL/GenBank/DDBJ databases">
        <title>The genome sequence of Novosphingobium flavum 4Y4.</title>
        <authorList>
            <person name="Liu Y."/>
        </authorList>
    </citation>
    <scope>NUCLEOTIDE SEQUENCE [LARGE SCALE GENOMIC DNA]</scope>
    <source>
        <strain evidence="1 2">4Y4</strain>
    </source>
</reference>
<evidence type="ECO:0000313" key="2">
    <source>
        <dbReference type="Proteomes" id="UP000520156"/>
    </source>
</evidence>
<keyword evidence="2" id="KW-1185">Reference proteome</keyword>
<dbReference type="Gene3D" id="3.40.50.300">
    <property type="entry name" value="P-loop containing nucleotide triphosphate hydrolases"/>
    <property type="match status" value="1"/>
</dbReference>
<name>A0A7X1F518_9SPHN</name>
<dbReference type="SUPFAM" id="SSF52540">
    <property type="entry name" value="P-loop containing nucleoside triphosphate hydrolases"/>
    <property type="match status" value="1"/>
</dbReference>
<proteinExistence type="predicted"/>
<dbReference type="AlphaFoldDB" id="A0A7X1F518"/>
<comment type="caution">
    <text evidence="1">The sequence shown here is derived from an EMBL/GenBank/DDBJ whole genome shotgun (WGS) entry which is preliminary data.</text>
</comment>
<sequence length="235" mass="25921">MTRLRAGEGNIRLAPARPPRRHRSVSAWYPMEVIGVISPAPGCGVTLKAADLLLCAQAAGDRVLAIDTSPTRDLARDLEPHGFEHLGDIRDLVTPWCGRKWRNRSYPRAGILSLAEQTRGGPSLSELAGTYRDRRNRTQQRWNAWLGHYYDRAVIDLGGSDAAIFGMLCPAESQVRVLLAPEAADPCLHVDWIDRAGLLLKVLVCPEMVSFEPPLSDTLPGAVDRLAQRWRQSAG</sequence>
<dbReference type="EMBL" id="JACLAU010000001">
    <property type="protein sequence ID" value="MBC2650490.1"/>
    <property type="molecule type" value="Genomic_DNA"/>
</dbReference>
<organism evidence="1 2">
    <name type="scientific">Novosphingobium aerophilum</name>
    <dbReference type="NCBI Taxonomy" id="2839843"/>
    <lineage>
        <taxon>Bacteria</taxon>
        <taxon>Pseudomonadati</taxon>
        <taxon>Pseudomonadota</taxon>
        <taxon>Alphaproteobacteria</taxon>
        <taxon>Sphingomonadales</taxon>
        <taxon>Sphingomonadaceae</taxon>
        <taxon>Novosphingobium</taxon>
    </lineage>
</organism>
<gene>
    <name evidence="1" type="ORF">H7F49_02080</name>
</gene>
<dbReference type="RefSeq" id="WP_185681880.1">
    <property type="nucleotide sequence ID" value="NZ_JACLAU010000001.1"/>
</dbReference>
<accession>A0A7X1F518</accession>